<accession>A0A376H0F4</accession>
<reference evidence="2 3" key="1">
    <citation type="submission" date="2018-06" db="EMBL/GenBank/DDBJ databases">
        <authorList>
            <consortium name="Pathogen Informatics"/>
            <person name="Doyle S."/>
        </authorList>
    </citation>
    <scope>NUCLEOTIDE SEQUENCE [LARGE SCALE GENOMIC DNA]</scope>
    <source>
        <strain evidence="2 3">NCTC12360</strain>
    </source>
</reference>
<dbReference type="PANTHER" id="PTHR47619:SF1">
    <property type="entry name" value="EXODEOXYRIBONUCLEASE WALJ"/>
    <property type="match status" value="1"/>
</dbReference>
<gene>
    <name evidence="2" type="ORF">NCTC12360_02786</name>
</gene>
<proteinExistence type="predicted"/>
<dbReference type="Proteomes" id="UP000254807">
    <property type="component" value="Unassembled WGS sequence"/>
</dbReference>
<evidence type="ECO:0000259" key="1">
    <source>
        <dbReference type="Pfam" id="PF12706"/>
    </source>
</evidence>
<dbReference type="OrthoDB" id="1846420at2"/>
<dbReference type="RefSeq" id="WP_060815371.1">
    <property type="nucleotide sequence ID" value="NZ_CAJSYR010000009.1"/>
</dbReference>
<sequence>MISIKVFGSGSKGNGYLIDDGHSQLIIECGVPFKDVQQQMGHDFSRVVGTLITHEHRDHCKYISSLIDKTAVDVYATDGTIAAMFDDQTLRLNRHHVYRFNKLHYKQTKKIGTWYVTAFEIQHDVREPAGFLIDNAAGDRLVFITDSYYVKYLFPNITHMMVEANYSKDIIDQKMNRGFDIKRKERLFESHFDFERTLEFIKKNKSDQLQEVWLLHLSDANSHEKQFKEETQKIVGVPVYVA</sequence>
<dbReference type="Gene3D" id="3.60.15.10">
    <property type="entry name" value="Ribonuclease Z/Hydroxyacylglutathione hydrolase-like"/>
    <property type="match status" value="1"/>
</dbReference>
<evidence type="ECO:0000313" key="2">
    <source>
        <dbReference type="EMBL" id="STD84257.1"/>
    </source>
</evidence>
<name>A0A376H0F4_ENTGA</name>
<feature type="domain" description="Metallo-beta-lactamase" evidence="1">
    <location>
        <begin position="40"/>
        <end position="203"/>
    </location>
</feature>
<protein>
    <submittedName>
        <fullName evidence="2">Metallo-beta-lactamase YycJ</fullName>
    </submittedName>
</protein>
<dbReference type="PANTHER" id="PTHR47619">
    <property type="entry name" value="METALLO-HYDROLASE YYCJ-RELATED"/>
    <property type="match status" value="1"/>
</dbReference>
<dbReference type="InterPro" id="IPR036866">
    <property type="entry name" value="RibonucZ/Hydroxyglut_hydro"/>
</dbReference>
<dbReference type="SUPFAM" id="SSF56281">
    <property type="entry name" value="Metallo-hydrolase/oxidoreductase"/>
    <property type="match status" value="1"/>
</dbReference>
<dbReference type="AlphaFoldDB" id="A0A376H0F4"/>
<evidence type="ECO:0000313" key="3">
    <source>
        <dbReference type="Proteomes" id="UP000254807"/>
    </source>
</evidence>
<dbReference type="Pfam" id="PF12706">
    <property type="entry name" value="Lactamase_B_2"/>
    <property type="match status" value="1"/>
</dbReference>
<keyword evidence="3" id="KW-1185">Reference proteome</keyword>
<dbReference type="InterPro" id="IPR001279">
    <property type="entry name" value="Metallo-B-lactamas"/>
</dbReference>
<organism evidence="2 3">
    <name type="scientific">Enterococcus gallinarum</name>
    <dbReference type="NCBI Taxonomy" id="1353"/>
    <lineage>
        <taxon>Bacteria</taxon>
        <taxon>Bacillati</taxon>
        <taxon>Bacillota</taxon>
        <taxon>Bacilli</taxon>
        <taxon>Lactobacillales</taxon>
        <taxon>Enterococcaceae</taxon>
        <taxon>Enterococcus</taxon>
    </lineage>
</organism>
<dbReference type="InterPro" id="IPR052533">
    <property type="entry name" value="WalJ/YycJ-like"/>
</dbReference>
<dbReference type="EMBL" id="UFYW01000001">
    <property type="protein sequence ID" value="STD84257.1"/>
    <property type="molecule type" value="Genomic_DNA"/>
</dbReference>